<dbReference type="Gene3D" id="2.170.270.10">
    <property type="entry name" value="SET domain"/>
    <property type="match status" value="1"/>
</dbReference>
<feature type="compositionally biased region" description="Basic and acidic residues" evidence="1">
    <location>
        <begin position="2726"/>
        <end position="2749"/>
    </location>
</feature>
<feature type="compositionally biased region" description="Acidic residues" evidence="1">
    <location>
        <begin position="1291"/>
        <end position="1312"/>
    </location>
</feature>
<feature type="compositionally biased region" description="Basic and acidic residues" evidence="1">
    <location>
        <begin position="646"/>
        <end position="665"/>
    </location>
</feature>
<sequence>MLLPAFGTISDADSLLRVSIRDVTITDWPHLPTSSSRGYQSEGVMEEQETPPEKDAVEHILARKDKSSLRCQFIDHFKGKGLANSQLDVGDGSPLTELDSSQEMMESVTLQPEDASCSKQDESAVITDDHSSDEEYLPNEDIQEHVERCHSRTSSCPVNSTSTIPFTRDVQEFYMYLETTSASAIKTLKMYENPQIYNVLSKLTLAQLTIFNKGAPEVSKMSLKSFQERHDSTQVLSQHCIRINIVSKNRLKVAVLLTPELVSVITLLVDKRQNCGVHKDNPFLFAKPDRTDSSIYRGAHCIRSLSNLCEAKNQEHLRTGYLHKHIARVFQILNLENNELDHLAKLLGRDIRADRDYYRLPEAVVELAKIAELLLAMEKGDLEKFKGISLDEMEIEDDFEPDVDMDICKPKDGDTEKDSDKSDVPPLQNENVKRPCRKQTPEKDALKHIKTRRDKPFLKEMLIDTIRGKGVFTHQSIEPSSFVVEYRGDISTRIETRGKERGDTLNNYLVDFSWNGKNWRLDAPKNHEGLGRLVNDDHVNPNCEMKKIVFEDKPHLCLFAVRKIHRGDEITYDYGDSSYTWRSTTTSEDLNSTQTHLKDAASSPEEEMVEDFEAFSSEESSGDDEYVPGPAEEPSSDEYDNDVKEDEQKKDPDVVELDSSEHYPTDDSPIQQVDDSNDHPPERESISLSPANKNYCYVCGRPQSKISRHLLTHRHEEADIAQAFKLRRNSKERKKQMDNLRKRGNYKHNQEVLRTCRGELKVSKRSKVPLTNGNFFAPCLYCKGMYTRKLMWRHVRTCTNKLFKGAIGPKTKVLTMVATTVATEPREMTSHVRDVLKSLNNDEISFAVLGDCYLLRLAQCMCFPNKTKKQSEYVRQRLREMGRVLLKLREKEISCFEDAVKPENFSKLVEAVKELSGFREETQCCDTPSLAQKLGETLKKIGDISYAVALKEDADKETIHRAVTFMRLCAEEWGSRSKSFIKKTSTILFTQDAQLLYQCIEKTAASAVQSLMMYESPPVYNALLRVTLAQVTILNANVFRKVARVTLKSFQERDDAGHHTDASVGRSQLEEILCKRFVTINVMSKAARKGHDKDVSLMLTPELLSAITLLVSTREACGVHAENPFLFARPVAIRTSLYQGQTCISLFVARCGAKNLETQKAAFRKHMVRTYQILSLTNDELDQLAKLLGRDIHTNRDYYQKPEAAGDIVKISVLLSAMENGSAERFEGKSFEDIEIPDELQPDWKECDSDDSDDDCEDAETSVLSRDSSPPDEVSSSKKRGRRKRKKSESEESVQEEDEHDEGNAESDDQSEEGPGKCAEETMSRSNEEATNVSLSDDEDMNVDFDMDEDTDEDVRNENRDGDVGSDGSAAMTPRTQVTGRREQDEDVSDKKKSTDTDPEETMDIDAEETDKGTGREGADDREVDTSGSSAALNTEKKKRLLAQMNGMKQVNVLITKLDINLQNPVHISKLPPVFKKWLEKDQPLQEDDNEPETSSSSTEAKKQPTTEEATYMTCSHCEKMMMKGQTAFQKKGFTHVFCSKSCLFEKFPVKKPDTKTCHSCRKAISQPLDLVMAVVDAQGTMKDFCTLTCLCLFKSKLPGQTPQSLCSMCNRSCTAECELSLTQAVHKFCDKSCLEDFCRDNMPACDNCSSHCQKQPLMVELEEDGTKTICSEKCLTEFKEKTETPRPCSMCLTSQQMSNMVNYKSMEGTVKLFCNRGCMVSYQLKPAAQENKRKAWLKKNKKGQQTKRKPNTDDVSVDSGSTVDGAAASQAAEEPRLVNAASCVSCRSCEKEMMKGQSVYQLKGSSDVFCSASCFTQMNPHIKVARKHCHNCFQVILQPLKVILAPVGDEGTMKELCSETCLASVKSRMSTAVLNTQPQVGSHETINPSAPPCDICASACTDDQFLLKMEDSRVCSKECLVKFKEKVKTPQICPMCQTSHQLSDMVEDKDQDGRLDFFCSNRCLVVYKAQLLTRSAKSSSSSEKHHIKDVTPKDVKPKTDFIKEELVDEGYNQNQPPGVGTELIKDEPSGTKDMKNDPVFLPTTDSPPSEDTALCHVDLRLTCLSCKKTMMDGETVYQRKDHADIFCSTACILTFYQMKPVRRTCQFCLEEVRESQDVLQFPVEPEGTLKDFCSRACLSSFNYMKTLSTKIPIVPLASHSQCSMCGRYCISKHEIIKQGLVHKVCSDPCFFRFCNMNNLSLCQNCHRRCNTLLVLKMKEGNKKLCTAACVAQVKKTIRTWQPCVMCQSSCPTSDMVETITGENELELFCTNRCVMAAKIQAASASDAPLNCDGCGRSTLPACHLAMPDATIRSFCTLTCAMTFKETQKDTSASSHLSGAPDPTTSDFLQPPQNLLCAQCQRIIKSSPKVVQQKGKVTFVCSLDCSQEFKRVMNIMTTCEYCRTEGVAKDAKRIDSKDCFFCSDGCKILFSHELERKWGRHCDSCAYCRCGSRTVLTANYAGKTEEFCSEVCMSKYNMLYCCYAKCDSCSHKGKLRESLPMLGGVKHFCVFRCVLHFCNKMLQVVNTDSSSPESSGAAASSPIITSVISLSSATQPASSSPESSREAESSPVITSVVSLASHLAGRDKTSSSTTQHDSVPEIQAKVVGHASVQTAPRELKNKSVLCSPLVHNKGVSCTTVTVDAETQTDNFVPKVIVLPLPVPVYVPLPMNMYSQFTPQPVGLPVPLPVPIFLPVALGRPDPAMRERVEPPEADLHLRSETGSQQDDGRDRENGLRSEELTPEDERQETQDLNEDTSSFDGDLDTNDLGSFNLQDHSFTDVSLWSPGHPHTPAPPPIREEPASSAPAPPPSQQTLQSKVHHKNEGAKLPRLCKATKEETFQRDLSKLMSRKRHKQKSQCGIDAWRRWIQGRKSQTDLDPVSVQENVLLCSASELSDGLCCFVNEVKQDDGQPHPPDSLFYLCLSIQQ</sequence>
<feature type="domain" description="SET" evidence="2">
    <location>
        <begin position="447"/>
        <end position="575"/>
    </location>
</feature>
<dbReference type="Pfam" id="PF24900">
    <property type="entry name" value="TRASH_ZMYM4"/>
    <property type="match status" value="2"/>
</dbReference>
<feature type="compositionally biased region" description="Basic and acidic residues" evidence="1">
    <location>
        <begin position="1354"/>
        <end position="1363"/>
    </location>
</feature>
<feature type="compositionally biased region" description="Basic and acidic residues" evidence="1">
    <location>
        <begin position="2702"/>
        <end position="2719"/>
    </location>
</feature>
<feature type="region of interest" description="Disordered" evidence="1">
    <location>
        <begin position="1483"/>
        <end position="1506"/>
    </location>
</feature>
<dbReference type="InterPro" id="IPR051284">
    <property type="entry name" value="ZnF_MYMT-QRICH1"/>
</dbReference>
<feature type="compositionally biased region" description="Low complexity" evidence="1">
    <location>
        <begin position="1754"/>
        <end position="1766"/>
    </location>
</feature>
<feature type="region of interest" description="Disordered" evidence="1">
    <location>
        <begin position="2702"/>
        <end position="2824"/>
    </location>
</feature>
<dbReference type="PANTHER" id="PTHR45736">
    <property type="entry name" value="ZINC FINGER MYM-TYPE PROTEIN"/>
    <property type="match status" value="1"/>
</dbReference>
<dbReference type="PANTHER" id="PTHR45736:SF5">
    <property type="entry name" value="ZINC FINGER MYM-TYPE PROTEIN 4"/>
    <property type="match status" value="1"/>
</dbReference>
<feature type="compositionally biased region" description="Polar residues" evidence="1">
    <location>
        <begin position="2767"/>
        <end position="2782"/>
    </location>
</feature>
<accession>A0A9N7U901</accession>
<evidence type="ECO:0000313" key="4">
    <source>
        <dbReference type="Proteomes" id="UP001153269"/>
    </source>
</evidence>
<dbReference type="InterPro" id="IPR001214">
    <property type="entry name" value="SET_dom"/>
</dbReference>
<feature type="region of interest" description="Disordered" evidence="1">
    <location>
        <begin position="584"/>
        <end position="688"/>
    </location>
</feature>
<feature type="region of interest" description="Disordered" evidence="1">
    <location>
        <begin position="2011"/>
        <end position="2037"/>
    </location>
</feature>
<feature type="compositionally biased region" description="Basic and acidic residues" evidence="1">
    <location>
        <begin position="1380"/>
        <end position="1396"/>
    </location>
</feature>
<dbReference type="Pfam" id="PF25561">
    <property type="entry name" value="QRICH1"/>
    <property type="match status" value="1"/>
</dbReference>
<dbReference type="PROSITE" id="PS50280">
    <property type="entry name" value="SET"/>
    <property type="match status" value="1"/>
</dbReference>
<feature type="compositionally biased region" description="Acidic residues" evidence="1">
    <location>
        <begin position="604"/>
        <end position="613"/>
    </location>
</feature>
<feature type="compositionally biased region" description="Basic and acidic residues" evidence="1">
    <location>
        <begin position="1410"/>
        <end position="1425"/>
    </location>
</feature>
<proteinExistence type="predicted"/>
<feature type="compositionally biased region" description="Basic and acidic residues" evidence="1">
    <location>
        <begin position="676"/>
        <end position="685"/>
    </location>
</feature>
<dbReference type="Proteomes" id="UP001153269">
    <property type="component" value="Unassembled WGS sequence"/>
</dbReference>
<feature type="compositionally biased region" description="Basic and acidic residues" evidence="1">
    <location>
        <begin position="1314"/>
        <end position="1328"/>
    </location>
</feature>
<organism evidence="3 4">
    <name type="scientific">Pleuronectes platessa</name>
    <name type="common">European plaice</name>
    <dbReference type="NCBI Taxonomy" id="8262"/>
    <lineage>
        <taxon>Eukaryota</taxon>
        <taxon>Metazoa</taxon>
        <taxon>Chordata</taxon>
        <taxon>Craniata</taxon>
        <taxon>Vertebrata</taxon>
        <taxon>Euteleostomi</taxon>
        <taxon>Actinopterygii</taxon>
        <taxon>Neopterygii</taxon>
        <taxon>Teleostei</taxon>
        <taxon>Neoteleostei</taxon>
        <taxon>Acanthomorphata</taxon>
        <taxon>Carangaria</taxon>
        <taxon>Pleuronectiformes</taxon>
        <taxon>Pleuronectoidei</taxon>
        <taxon>Pleuronectidae</taxon>
        <taxon>Pleuronectes</taxon>
    </lineage>
</organism>
<feature type="compositionally biased region" description="Basic and acidic residues" evidence="1">
    <location>
        <begin position="406"/>
        <end position="423"/>
    </location>
</feature>
<feature type="non-terminal residue" evidence="3">
    <location>
        <position position="1"/>
    </location>
</feature>
<evidence type="ECO:0000313" key="3">
    <source>
        <dbReference type="EMBL" id="CAB1426337.1"/>
    </source>
</evidence>
<name>A0A9N7U901_PLEPL</name>
<feature type="compositionally biased region" description="Basic and acidic residues" evidence="1">
    <location>
        <begin position="2024"/>
        <end position="2037"/>
    </location>
</feature>
<evidence type="ECO:0000259" key="2">
    <source>
        <dbReference type="PROSITE" id="PS50280"/>
    </source>
</evidence>
<dbReference type="SMART" id="SM00317">
    <property type="entry name" value="SET"/>
    <property type="match status" value="1"/>
</dbReference>
<feature type="region of interest" description="Disordered" evidence="1">
    <location>
        <begin position="32"/>
        <end position="53"/>
    </location>
</feature>
<feature type="region of interest" description="Disordered" evidence="1">
    <location>
        <begin position="1739"/>
        <end position="1771"/>
    </location>
</feature>
<dbReference type="SUPFAM" id="SSF82199">
    <property type="entry name" value="SET domain"/>
    <property type="match status" value="1"/>
</dbReference>
<feature type="region of interest" description="Disordered" evidence="1">
    <location>
        <begin position="112"/>
        <end position="134"/>
    </location>
</feature>
<gene>
    <name evidence="3" type="ORF">PLEPLA_LOCUS14273</name>
</gene>
<dbReference type="InterPro" id="IPR057926">
    <property type="entry name" value="QRICH1_dom"/>
</dbReference>
<dbReference type="SUPFAM" id="SSF57716">
    <property type="entry name" value="Glucocorticoid receptor-like (DNA-binding domain)"/>
    <property type="match status" value="3"/>
</dbReference>
<dbReference type="InterPro" id="IPR046341">
    <property type="entry name" value="SET_dom_sf"/>
</dbReference>
<feature type="compositionally biased region" description="Acidic residues" evidence="1">
    <location>
        <begin position="1248"/>
        <end position="1260"/>
    </location>
</feature>
<comment type="caution">
    <text evidence="3">The sequence shown here is derived from an EMBL/GenBank/DDBJ whole genome shotgun (WGS) entry which is preliminary data.</text>
</comment>
<keyword evidence="4" id="KW-1185">Reference proteome</keyword>
<reference evidence="3" key="1">
    <citation type="submission" date="2020-03" db="EMBL/GenBank/DDBJ databases">
        <authorList>
            <person name="Weist P."/>
        </authorList>
    </citation>
    <scope>NUCLEOTIDE SEQUENCE</scope>
</reference>
<dbReference type="EMBL" id="CADEAL010000880">
    <property type="protein sequence ID" value="CAB1426337.1"/>
    <property type="molecule type" value="Genomic_DNA"/>
</dbReference>
<feature type="compositionally biased region" description="Basic residues" evidence="1">
    <location>
        <begin position="1739"/>
        <end position="1750"/>
    </location>
</feature>
<feature type="compositionally biased region" description="Acidic residues" evidence="1">
    <location>
        <begin position="634"/>
        <end position="645"/>
    </location>
</feature>
<protein>
    <recommendedName>
        <fullName evidence="2">SET domain-containing protein</fullName>
    </recommendedName>
</protein>
<feature type="compositionally biased region" description="Acidic residues" evidence="1">
    <location>
        <begin position="1336"/>
        <end position="1353"/>
    </location>
</feature>
<feature type="region of interest" description="Disordered" evidence="1">
    <location>
        <begin position="403"/>
        <end position="443"/>
    </location>
</feature>
<feature type="compositionally biased region" description="Acidic residues" evidence="1">
    <location>
        <begin position="1397"/>
        <end position="1409"/>
    </location>
</feature>
<dbReference type="InterPro" id="IPR011017">
    <property type="entry name" value="TRASH_dom"/>
</dbReference>
<feature type="compositionally biased region" description="Polar residues" evidence="1">
    <location>
        <begin position="584"/>
        <end position="595"/>
    </location>
</feature>
<feature type="compositionally biased region" description="Basic residues" evidence="1">
    <location>
        <begin position="1277"/>
        <end position="1287"/>
    </location>
</feature>
<dbReference type="Pfam" id="PF00856">
    <property type="entry name" value="SET"/>
    <property type="match status" value="1"/>
</dbReference>
<feature type="region of interest" description="Disordered" evidence="1">
    <location>
        <begin position="1226"/>
        <end position="1435"/>
    </location>
</feature>
<dbReference type="SMART" id="SM00746">
    <property type="entry name" value="TRASH"/>
    <property type="match status" value="18"/>
</dbReference>
<evidence type="ECO:0000256" key="1">
    <source>
        <dbReference type="SAM" id="MobiDB-lite"/>
    </source>
</evidence>
<feature type="compositionally biased region" description="Basic and acidic residues" evidence="1">
    <location>
        <begin position="119"/>
        <end position="130"/>
    </location>
</feature>